<dbReference type="AlphaFoldDB" id="A0A5C4SMS2"/>
<comment type="caution">
    <text evidence="2">The sequence shown here is derived from an EMBL/GenBank/DDBJ whole genome shotgun (WGS) entry which is preliminary data.</text>
</comment>
<evidence type="ECO:0000313" key="3">
    <source>
        <dbReference type="Proteomes" id="UP000308713"/>
    </source>
</evidence>
<proteinExistence type="predicted"/>
<organism evidence="2 3">
    <name type="scientific">Allotamlana fucoidanivorans</name>
    <dbReference type="NCBI Taxonomy" id="2583814"/>
    <lineage>
        <taxon>Bacteria</taxon>
        <taxon>Pseudomonadati</taxon>
        <taxon>Bacteroidota</taxon>
        <taxon>Flavobacteriia</taxon>
        <taxon>Flavobacteriales</taxon>
        <taxon>Flavobacteriaceae</taxon>
        <taxon>Allotamlana</taxon>
    </lineage>
</organism>
<keyword evidence="3" id="KW-1185">Reference proteome</keyword>
<protein>
    <recommendedName>
        <fullName evidence="4">Phage holin family protein</fullName>
    </recommendedName>
</protein>
<sequence>MSVIDSVKETNKKAVETGERFLNKSYAYYKLKLFQQLSVSASMLLKVLAIGSLILIALSFFTVALAFKLSVILESYPLGFSLIGLLYLLFALIVYMLRKRINNSIVKSLSKPFFSNDENISQS</sequence>
<reference evidence="2 3" key="1">
    <citation type="submission" date="2019-05" db="EMBL/GenBank/DDBJ databases">
        <title>Tamlana fucoidanivorans sp. nov., isolated from the surface of algae collected from Fujian province in China.</title>
        <authorList>
            <person name="Li J."/>
        </authorList>
    </citation>
    <scope>NUCLEOTIDE SEQUENCE [LARGE SCALE GENOMIC DNA]</scope>
    <source>
        <strain evidence="2 3">CW2-9</strain>
    </source>
</reference>
<gene>
    <name evidence="2" type="ORF">FGF67_06715</name>
</gene>
<name>A0A5C4SMS2_9FLAO</name>
<dbReference type="Proteomes" id="UP000308713">
    <property type="component" value="Unassembled WGS sequence"/>
</dbReference>
<accession>A0A5C4SMS2</accession>
<feature type="transmembrane region" description="Helical" evidence="1">
    <location>
        <begin position="43"/>
        <end position="66"/>
    </location>
</feature>
<dbReference type="RefSeq" id="WP_139696014.1">
    <property type="nucleotide sequence ID" value="NZ_CP074074.1"/>
</dbReference>
<evidence type="ECO:0008006" key="4">
    <source>
        <dbReference type="Google" id="ProtNLM"/>
    </source>
</evidence>
<dbReference type="OrthoDB" id="1202744at2"/>
<keyword evidence="1" id="KW-0812">Transmembrane</keyword>
<evidence type="ECO:0000256" key="1">
    <source>
        <dbReference type="SAM" id="Phobius"/>
    </source>
</evidence>
<dbReference type="EMBL" id="VDCS01000005">
    <property type="protein sequence ID" value="TNJ45396.1"/>
    <property type="molecule type" value="Genomic_DNA"/>
</dbReference>
<keyword evidence="1" id="KW-1133">Transmembrane helix</keyword>
<feature type="transmembrane region" description="Helical" evidence="1">
    <location>
        <begin position="78"/>
        <end position="97"/>
    </location>
</feature>
<evidence type="ECO:0000313" key="2">
    <source>
        <dbReference type="EMBL" id="TNJ45396.1"/>
    </source>
</evidence>
<keyword evidence="1" id="KW-0472">Membrane</keyword>